<feature type="transmembrane region" description="Helical" evidence="2">
    <location>
        <begin position="187"/>
        <end position="204"/>
    </location>
</feature>
<protein>
    <submittedName>
        <fullName evidence="4">M56 family metallopeptidase</fullName>
    </submittedName>
</protein>
<gene>
    <name evidence="4" type="ORF">P4H66_04470</name>
</gene>
<dbReference type="RefSeq" id="WP_326086062.1">
    <property type="nucleotide sequence ID" value="NZ_JARLKZ010000003.1"/>
</dbReference>
<dbReference type="CDD" id="cd07341">
    <property type="entry name" value="M56_BlaR1_MecR1_like"/>
    <property type="match status" value="1"/>
</dbReference>
<evidence type="ECO:0000256" key="1">
    <source>
        <dbReference type="SAM" id="MobiDB-lite"/>
    </source>
</evidence>
<feature type="compositionally biased region" description="Low complexity" evidence="1">
    <location>
        <begin position="408"/>
        <end position="419"/>
    </location>
</feature>
<evidence type="ECO:0000259" key="3">
    <source>
        <dbReference type="Pfam" id="PF05569"/>
    </source>
</evidence>
<dbReference type="InterPro" id="IPR025453">
    <property type="entry name" value="DUF4309"/>
</dbReference>
<evidence type="ECO:0000256" key="2">
    <source>
        <dbReference type="SAM" id="Phobius"/>
    </source>
</evidence>
<comment type="caution">
    <text evidence="4">The sequence shown here is derived from an EMBL/GenBank/DDBJ whole genome shotgun (WGS) entry which is preliminary data.</text>
</comment>
<dbReference type="Pfam" id="PF05569">
    <property type="entry name" value="Peptidase_M56"/>
    <property type="match status" value="1"/>
</dbReference>
<keyword evidence="2" id="KW-0812">Transmembrane</keyword>
<keyword evidence="5" id="KW-1185">Reference proteome</keyword>
<organism evidence="4 5">
    <name type="scientific">Paenibacillus dokdonensis</name>
    <dbReference type="NCBI Taxonomy" id="2567944"/>
    <lineage>
        <taxon>Bacteria</taxon>
        <taxon>Bacillati</taxon>
        <taxon>Bacillota</taxon>
        <taxon>Bacilli</taxon>
        <taxon>Bacillales</taxon>
        <taxon>Paenibacillaceae</taxon>
        <taxon>Paenibacillus</taxon>
    </lineage>
</organism>
<keyword evidence="2" id="KW-1133">Transmembrane helix</keyword>
<feature type="transmembrane region" description="Helical" evidence="2">
    <location>
        <begin position="15"/>
        <end position="37"/>
    </location>
</feature>
<dbReference type="PANTHER" id="PTHR34978">
    <property type="entry name" value="POSSIBLE SENSOR-TRANSDUCER PROTEIN BLAR"/>
    <property type="match status" value="1"/>
</dbReference>
<feature type="transmembrane region" description="Helical" evidence="2">
    <location>
        <begin position="242"/>
        <end position="261"/>
    </location>
</feature>
<accession>A0ABU6GHB1</accession>
<feature type="region of interest" description="Disordered" evidence="1">
    <location>
        <begin position="93"/>
        <end position="119"/>
    </location>
</feature>
<feature type="region of interest" description="Disordered" evidence="1">
    <location>
        <begin position="357"/>
        <end position="447"/>
    </location>
</feature>
<dbReference type="EMBL" id="JARLKZ010000003">
    <property type="protein sequence ID" value="MEC0239124.1"/>
    <property type="molecule type" value="Genomic_DNA"/>
</dbReference>
<keyword evidence="2" id="KW-0472">Membrane</keyword>
<dbReference type="PANTHER" id="PTHR34978:SF3">
    <property type="entry name" value="SLR0241 PROTEIN"/>
    <property type="match status" value="1"/>
</dbReference>
<feature type="transmembrane region" description="Helical" evidence="2">
    <location>
        <begin position="132"/>
        <end position="151"/>
    </location>
</feature>
<dbReference type="Proteomes" id="UP001344632">
    <property type="component" value="Unassembled WGS sequence"/>
</dbReference>
<evidence type="ECO:0000313" key="5">
    <source>
        <dbReference type="Proteomes" id="UP001344632"/>
    </source>
</evidence>
<feature type="transmembrane region" description="Helical" evidence="2">
    <location>
        <begin position="333"/>
        <end position="353"/>
    </location>
</feature>
<dbReference type="InterPro" id="IPR008756">
    <property type="entry name" value="Peptidase_M56"/>
</dbReference>
<feature type="transmembrane region" description="Helical" evidence="2">
    <location>
        <begin position="49"/>
        <end position="73"/>
    </location>
</feature>
<dbReference type="Pfam" id="PF14172">
    <property type="entry name" value="DUF4309"/>
    <property type="match status" value="1"/>
</dbReference>
<feature type="domain" description="Peptidase M56" evidence="3">
    <location>
        <begin position="16"/>
        <end position="325"/>
    </location>
</feature>
<name>A0ABU6GHB1_9BACL</name>
<reference evidence="4 5" key="1">
    <citation type="submission" date="2023-03" db="EMBL/GenBank/DDBJ databases">
        <title>Bacillus Genome Sequencing.</title>
        <authorList>
            <person name="Dunlap C."/>
        </authorList>
    </citation>
    <scope>NUCLEOTIDE SEQUENCE [LARGE SCALE GENOMIC DNA]</scope>
    <source>
        <strain evidence="4 5">BD-525</strain>
    </source>
</reference>
<proteinExistence type="predicted"/>
<sequence length="601" mass="65556">MQLLSEPSLNVFFDWVIKTTLLASIMTGLILMIKAVLKNRLKPGWHYALWLLLMLRLLIPAGPQTAFSIYNLFSWTEAASENTAAPLLNTAGSDTAASSKHPELSSIDSENSGTRAAYPDQSKGSAWSIKQMLIGIWMVVAVLLLIRLLAVNIRFSMKLRRNAVAAKRADIMLLAQARRSMGVKRRVRLSFSSAVSTPTLFGWIRPHLIMPAGSRELDAERQSHIYLHELAHMKHADILVNWLMHLLLVLHWFNPLLWYALYKMREDQELSADALALRKIHPSQVSEYGYTIITLLERTKLRGYVPGAAGLSGSKQQLKRRILMIKNFKRKSIGWTVVGLALVVALSGCALTNGKTASDGISSTPAAGETTPAESVTPGTTAPNNAGDKSGDTASNDDTKNGSGTGVNSTASTDSNTNSQPSDRNKGGSSSGSSEQASVKVTETKGHEQQIKDIAALAKKGKVKGADFVAGKTIIDDIHASWGEPDRPWQPSDSYAYDSYSPGAGRGTYAFGIGRGEVVYDIRYFGSPMDENQAFNQISFAEIKKTLGKPSSIKTNNTDDILTYKLGEYELKFVGPHKTQRLDHISVYSPKAAAPMGDSVK</sequence>
<dbReference type="InterPro" id="IPR052173">
    <property type="entry name" value="Beta-lactam_resp_regulator"/>
</dbReference>
<evidence type="ECO:0000313" key="4">
    <source>
        <dbReference type="EMBL" id="MEC0239124.1"/>
    </source>
</evidence>
<feature type="compositionally biased region" description="Polar residues" evidence="1">
    <location>
        <begin position="372"/>
        <end position="384"/>
    </location>
</feature>